<proteinExistence type="predicted"/>
<name>A0AAW9SRH1_CORAY</name>
<gene>
    <name evidence="1" type="ORF">QP460_000585</name>
</gene>
<dbReference type="Gene3D" id="3.40.50.1820">
    <property type="entry name" value="alpha/beta hydrolase"/>
    <property type="match status" value="1"/>
</dbReference>
<dbReference type="RefSeq" id="WP_284827133.1">
    <property type="nucleotide sequence ID" value="NZ_JASOOY020000002.1"/>
</dbReference>
<evidence type="ECO:0000313" key="1">
    <source>
        <dbReference type="EMBL" id="MEO3716091.1"/>
    </source>
</evidence>
<accession>A0AAW9SRH1</accession>
<dbReference type="Proteomes" id="UP001223646">
    <property type="component" value="Unassembled WGS sequence"/>
</dbReference>
<organism evidence="1 2">
    <name type="scientific">Corynebacterium amycolatum</name>
    <dbReference type="NCBI Taxonomy" id="43765"/>
    <lineage>
        <taxon>Bacteria</taxon>
        <taxon>Bacillati</taxon>
        <taxon>Actinomycetota</taxon>
        <taxon>Actinomycetes</taxon>
        <taxon>Mycobacteriales</taxon>
        <taxon>Corynebacteriaceae</taxon>
        <taxon>Corynebacterium</taxon>
    </lineage>
</organism>
<dbReference type="GO" id="GO:0016787">
    <property type="term" value="F:hydrolase activity"/>
    <property type="evidence" value="ECO:0007669"/>
    <property type="project" value="UniProtKB-KW"/>
</dbReference>
<sequence length="400" mass="41550">MIGSLSAAGKTVSASRRGQGRTFSKVAALSLAAGVVLGGQVPAQAAPRIGQLPDITARESTIDYQNSETVDKIGGGLVDVMGGVNRVISGGESGHITEPFAPEAGQLRKEFGAMGSHPVAATREAMPCDGVVYTIYNRVLRDLHGLHGTTGCYDVLPESANASPVGAQLIYPADIDSMESAPLMVLSPGIGTEPGMYDAQARLYASHGYVVALGYNFTNWFAPQMVLAASVAAAANGDESTPLAGKIDFSRTMLVGHSAGGGSAIFLNNRMDKAFQAAGIDMVTRGLVAITPGPSDAGLISTPPEIPSLVAIAEHEDIVPFDADRRGYRDAEGPAWEAVVTGSYHGTYLDDPSKNVLGSLVLSFSEYVLGGTSRAKAVYEGANYGLATDSELKDVQRKGV</sequence>
<evidence type="ECO:0000313" key="2">
    <source>
        <dbReference type="Proteomes" id="UP001223646"/>
    </source>
</evidence>
<dbReference type="AlphaFoldDB" id="A0AAW9SRH1"/>
<dbReference type="InterPro" id="IPR029058">
    <property type="entry name" value="AB_hydrolase_fold"/>
</dbReference>
<protein>
    <submittedName>
        <fullName evidence="1">Alpha/beta hydrolase</fullName>
    </submittedName>
</protein>
<reference evidence="1" key="2">
    <citation type="submission" date="2024-05" db="EMBL/GenBank/DDBJ databases">
        <authorList>
            <person name="Wolfe A."/>
        </authorList>
    </citation>
    <scope>NUCLEOTIDE SEQUENCE</scope>
    <source>
        <strain evidence="1">UMB1064</strain>
    </source>
</reference>
<keyword evidence="1" id="KW-0378">Hydrolase</keyword>
<dbReference type="PANTHER" id="PTHR33428">
    <property type="entry name" value="CHLOROPHYLLASE-2, CHLOROPLASTIC"/>
    <property type="match status" value="1"/>
</dbReference>
<dbReference type="EMBL" id="JASOOY020000002">
    <property type="protein sequence ID" value="MEO3716091.1"/>
    <property type="molecule type" value="Genomic_DNA"/>
</dbReference>
<dbReference type="PANTHER" id="PTHR33428:SF14">
    <property type="entry name" value="CARBOXYLESTERASE TYPE B DOMAIN-CONTAINING PROTEIN"/>
    <property type="match status" value="1"/>
</dbReference>
<dbReference type="SUPFAM" id="SSF53474">
    <property type="entry name" value="alpha/beta-Hydrolases"/>
    <property type="match status" value="1"/>
</dbReference>
<comment type="caution">
    <text evidence="1">The sequence shown here is derived from an EMBL/GenBank/DDBJ whole genome shotgun (WGS) entry which is preliminary data.</text>
</comment>
<reference evidence="1" key="1">
    <citation type="submission" date="2023-05" db="EMBL/GenBank/DDBJ databases">
        <authorList>
            <person name="Du J."/>
        </authorList>
    </citation>
    <scope>NUCLEOTIDE SEQUENCE</scope>
    <source>
        <strain evidence="1">UMB1064</strain>
    </source>
</reference>